<dbReference type="PROSITE" id="PS50102">
    <property type="entry name" value="RRM"/>
    <property type="match status" value="1"/>
</dbReference>
<keyword evidence="7" id="KW-0965">Cell junction</keyword>
<keyword evidence="3 13" id="KW-0813">Transport</keyword>
<evidence type="ECO:0000256" key="4">
    <source>
        <dbReference type="ARBA" id="ARBA00022475"/>
    </source>
</evidence>
<keyword evidence="4" id="KW-1003">Cell membrane</keyword>
<dbReference type="GO" id="GO:0034220">
    <property type="term" value="P:monoatomic ion transmembrane transport"/>
    <property type="evidence" value="ECO:0007669"/>
    <property type="project" value="UniProtKB-KW"/>
</dbReference>
<evidence type="ECO:0000256" key="13">
    <source>
        <dbReference type="RuleBase" id="RU010713"/>
    </source>
</evidence>
<dbReference type="InterPro" id="IPR035979">
    <property type="entry name" value="RBD_domain_sf"/>
</dbReference>
<feature type="compositionally biased region" description="Low complexity" evidence="14">
    <location>
        <begin position="647"/>
        <end position="659"/>
    </location>
</feature>
<dbReference type="PANTHER" id="PTHR11893">
    <property type="entry name" value="INNEXIN"/>
    <property type="match status" value="1"/>
</dbReference>
<evidence type="ECO:0000256" key="3">
    <source>
        <dbReference type="ARBA" id="ARBA00022448"/>
    </source>
</evidence>
<feature type="compositionally biased region" description="Basic residues" evidence="14">
    <location>
        <begin position="666"/>
        <end position="685"/>
    </location>
</feature>
<name>A0AAF3FLX3_9BILA</name>
<evidence type="ECO:0000259" key="15">
    <source>
        <dbReference type="PROSITE" id="PS50102"/>
    </source>
</evidence>
<feature type="transmembrane region" description="Helical" evidence="13">
    <location>
        <begin position="146"/>
        <end position="169"/>
    </location>
</feature>
<dbReference type="GO" id="GO:0005243">
    <property type="term" value="F:gap junction channel activity"/>
    <property type="evidence" value="ECO:0007669"/>
    <property type="project" value="TreeGrafter"/>
</dbReference>
<keyword evidence="9 13" id="KW-0406">Ion transport</keyword>
<evidence type="ECO:0000256" key="14">
    <source>
        <dbReference type="SAM" id="MobiDB-lite"/>
    </source>
</evidence>
<feature type="compositionally biased region" description="Basic residues" evidence="14">
    <location>
        <begin position="619"/>
        <end position="646"/>
    </location>
</feature>
<evidence type="ECO:0000256" key="5">
    <source>
        <dbReference type="ARBA" id="ARBA00022692"/>
    </source>
</evidence>
<accession>A0AAF3FLX3</accession>
<dbReference type="WBParaSite" id="MBELARI_LOCUS7996">
    <property type="protein sequence ID" value="MBELARI_LOCUS7996"/>
    <property type="gene ID" value="MBELARI_LOCUS7996"/>
</dbReference>
<dbReference type="InterPro" id="IPR000504">
    <property type="entry name" value="RRM_dom"/>
</dbReference>
<keyword evidence="6" id="KW-0303">Gap junction</keyword>
<comment type="subcellular location">
    <subcellularLocation>
        <location evidence="1">Cell junction</location>
        <location evidence="1">Gap junction</location>
    </subcellularLocation>
    <subcellularLocation>
        <location evidence="2 13">Cell membrane</location>
        <topology evidence="2 13">Multi-pass membrane protein</topology>
    </subcellularLocation>
</comment>
<protein>
    <recommendedName>
        <fullName evidence="13">Innexin</fullName>
    </recommendedName>
</protein>
<dbReference type="Pfam" id="PF00876">
    <property type="entry name" value="Innexin"/>
    <property type="match status" value="1"/>
</dbReference>
<dbReference type="Gene3D" id="3.30.70.330">
    <property type="match status" value="1"/>
</dbReference>
<keyword evidence="16" id="KW-1185">Reference proteome</keyword>
<feature type="region of interest" description="Disordered" evidence="14">
    <location>
        <begin position="614"/>
        <end position="695"/>
    </location>
</feature>
<dbReference type="Pfam" id="PF00076">
    <property type="entry name" value="RRM_1"/>
    <property type="match status" value="1"/>
</dbReference>
<organism evidence="16 17">
    <name type="scientific">Mesorhabditis belari</name>
    <dbReference type="NCBI Taxonomy" id="2138241"/>
    <lineage>
        <taxon>Eukaryota</taxon>
        <taxon>Metazoa</taxon>
        <taxon>Ecdysozoa</taxon>
        <taxon>Nematoda</taxon>
        <taxon>Chromadorea</taxon>
        <taxon>Rhabditida</taxon>
        <taxon>Rhabditina</taxon>
        <taxon>Rhabditomorpha</taxon>
        <taxon>Rhabditoidea</taxon>
        <taxon>Rhabditidae</taxon>
        <taxon>Mesorhabditinae</taxon>
        <taxon>Mesorhabditis</taxon>
    </lineage>
</organism>
<feature type="transmembrane region" description="Helical" evidence="13">
    <location>
        <begin position="54"/>
        <end position="78"/>
    </location>
</feature>
<keyword evidence="10 13" id="KW-0472">Membrane</keyword>
<keyword evidence="5 13" id="KW-0812">Transmembrane</keyword>
<evidence type="ECO:0000256" key="7">
    <source>
        <dbReference type="ARBA" id="ARBA00022949"/>
    </source>
</evidence>
<feature type="transmembrane region" description="Helical" evidence="13">
    <location>
        <begin position="230"/>
        <end position="258"/>
    </location>
</feature>
<dbReference type="InterPro" id="IPR000990">
    <property type="entry name" value="Innexin"/>
</dbReference>
<feature type="transmembrane region" description="Helical" evidence="13">
    <location>
        <begin position="436"/>
        <end position="459"/>
    </location>
</feature>
<keyword evidence="12" id="KW-0694">RNA-binding</keyword>
<dbReference type="GO" id="GO:0005921">
    <property type="term" value="C:gap junction"/>
    <property type="evidence" value="ECO:0007669"/>
    <property type="project" value="UniProtKB-SubCell"/>
</dbReference>
<dbReference type="PRINTS" id="PR01262">
    <property type="entry name" value="INNEXIN"/>
</dbReference>
<proteinExistence type="inferred from homology"/>
<evidence type="ECO:0000256" key="8">
    <source>
        <dbReference type="ARBA" id="ARBA00022989"/>
    </source>
</evidence>
<reference evidence="17" key="1">
    <citation type="submission" date="2024-02" db="UniProtKB">
        <authorList>
            <consortium name="WormBaseParasite"/>
        </authorList>
    </citation>
    <scope>IDENTIFICATION</scope>
</reference>
<evidence type="ECO:0000313" key="16">
    <source>
        <dbReference type="Proteomes" id="UP000887575"/>
    </source>
</evidence>
<dbReference type="GO" id="GO:0003723">
    <property type="term" value="F:RNA binding"/>
    <property type="evidence" value="ECO:0007669"/>
    <property type="project" value="UniProtKB-UniRule"/>
</dbReference>
<evidence type="ECO:0000256" key="12">
    <source>
        <dbReference type="PROSITE-ProRule" id="PRU00176"/>
    </source>
</evidence>
<evidence type="ECO:0000256" key="2">
    <source>
        <dbReference type="ARBA" id="ARBA00004651"/>
    </source>
</evidence>
<evidence type="ECO:0000313" key="17">
    <source>
        <dbReference type="WBParaSite" id="MBELARI_LOCUS7996"/>
    </source>
</evidence>
<feature type="domain" description="RRM" evidence="15">
    <location>
        <begin position="693"/>
        <end position="771"/>
    </location>
</feature>
<dbReference type="InterPro" id="IPR012677">
    <property type="entry name" value="Nucleotide-bd_a/b_plait_sf"/>
</dbReference>
<evidence type="ECO:0000256" key="1">
    <source>
        <dbReference type="ARBA" id="ARBA00004610"/>
    </source>
</evidence>
<evidence type="ECO:0000256" key="10">
    <source>
        <dbReference type="ARBA" id="ARBA00023136"/>
    </source>
</evidence>
<evidence type="ECO:0000256" key="11">
    <source>
        <dbReference type="ARBA" id="ARBA00023303"/>
    </source>
</evidence>
<sequence length="844" mass="96046">MKCIVAGKPAIWQGFYNEYCFTQGRFQIVDDASNSPNAFVPVGFADFFVRNFQWMPYLFILQLVLFAIPKCAWTAFALSFKNVNQTVSAISQARCIKSLKGEERMKEVEAICEFLLRSLGSPQERRRCLQGQLAVLLYVVQKWLQVLNLIAQFGICMFLVDSTSIFWGFELMKEVFIRPSKESMRKFPKKAICYVPDDYGYEKGSLNITTPNQMLQANCFISINSVYEQLYVFLFFWLSFLFIITFLMAIHYTLFLLLPRWRIYCASKYLPTPKSLAMGSAVGQASPAHISLPSNHLSEYFINSVLMADGCMALWFIKEMAGNQVSAEMAQCIWNFSVSRTVESQPILPTRGTLNYLGNHSSNVLSPSKSPSNLLTTRSTSLIRPMKEVAMLLYDRVANTANFAKGRIESLYNYGIDSANTVIGSGRDVVAKWVRIVVGTGVIFGLLALAVITSIISFLCDYVFTHWVDLDDVTGLIKIPLFFYKLSTTIVARVMKIEWNMGATIEQTSSYVRTAVGDAFTSVKQLDFKKMNLEEVTMSGIDTSNQHLNDQLTVLKDKGTVVLTGSNLNGFVTYIEEIKDRFDETENLFDVQEEVIDGFYEGLDQVKAQWKSFRGESKQKHRAMAVSRRGRSRSLSRSPVRRKRASRSLSRPVSRSPSMSRERTYRRSRSRSPRYSRTSRRHQHRDRNPEPNRCLGVFNLPRTIGERDLGKLFGRYGDVDQIRLVRNHYSRESRGYAFVYFGTTKDATRARDRMMGANVGGREIRVDFSIAGIALVAKADLVQEFAQALHYHHIVHDAMSVLKVDHRLPNSLVIRLQSLLRLVQVPIFGDHGHQIQKLGNGARF</sequence>
<dbReference type="SMART" id="SM00360">
    <property type="entry name" value="RRM"/>
    <property type="match status" value="1"/>
</dbReference>
<dbReference type="PROSITE" id="PS51013">
    <property type="entry name" value="PANNEXIN"/>
    <property type="match status" value="1"/>
</dbReference>
<dbReference type="PANTHER" id="PTHR11893:SF20">
    <property type="entry name" value="INNEXIN-3"/>
    <property type="match status" value="1"/>
</dbReference>
<keyword evidence="11 13" id="KW-0407">Ion channel</keyword>
<comment type="similarity">
    <text evidence="13">Belongs to the pannexin family.</text>
</comment>
<evidence type="ECO:0000256" key="6">
    <source>
        <dbReference type="ARBA" id="ARBA00022868"/>
    </source>
</evidence>
<dbReference type="AlphaFoldDB" id="A0AAF3FLX3"/>
<dbReference type="Proteomes" id="UP000887575">
    <property type="component" value="Unassembled WGS sequence"/>
</dbReference>
<gene>
    <name evidence="13" type="primary">inx</name>
</gene>
<comment type="function">
    <text evidence="13">Structural component of the gap junctions.</text>
</comment>
<dbReference type="GO" id="GO:0005886">
    <property type="term" value="C:plasma membrane"/>
    <property type="evidence" value="ECO:0007669"/>
    <property type="project" value="UniProtKB-SubCell"/>
</dbReference>
<dbReference type="SUPFAM" id="SSF54928">
    <property type="entry name" value="RNA-binding domain, RBD"/>
    <property type="match status" value="1"/>
</dbReference>
<evidence type="ECO:0000256" key="9">
    <source>
        <dbReference type="ARBA" id="ARBA00023065"/>
    </source>
</evidence>
<keyword evidence="8 13" id="KW-1133">Transmembrane helix</keyword>